<protein>
    <submittedName>
        <fullName evidence="1">Uncharacterized protein</fullName>
    </submittedName>
</protein>
<sequence>MLLCFVHFVLYLNTYKPIPSISRLRILRKPKTYTGLTLPHKLPPLANPVDVRVLPLPGYLEQTVATILSSALAGVGQLKPKFPFVEPEKSALAYLALYLKGEFSVCLTALYVGM</sequence>
<evidence type="ECO:0000313" key="2">
    <source>
        <dbReference type="Proteomes" id="UP000784294"/>
    </source>
</evidence>
<dbReference type="Proteomes" id="UP000784294">
    <property type="component" value="Unassembled WGS sequence"/>
</dbReference>
<reference evidence="1" key="1">
    <citation type="submission" date="2018-11" db="EMBL/GenBank/DDBJ databases">
        <authorList>
            <consortium name="Pathogen Informatics"/>
        </authorList>
    </citation>
    <scope>NUCLEOTIDE SEQUENCE</scope>
</reference>
<keyword evidence="2" id="KW-1185">Reference proteome</keyword>
<dbReference type="AlphaFoldDB" id="A0A448WNT2"/>
<accession>A0A448WNT2</accession>
<gene>
    <name evidence="1" type="ORF">PXEA_LOCUS9808</name>
</gene>
<proteinExistence type="predicted"/>
<comment type="caution">
    <text evidence="1">The sequence shown here is derived from an EMBL/GenBank/DDBJ whole genome shotgun (WGS) entry which is preliminary data.</text>
</comment>
<evidence type="ECO:0000313" key="1">
    <source>
        <dbReference type="EMBL" id="VEL16368.1"/>
    </source>
</evidence>
<organism evidence="1 2">
    <name type="scientific">Protopolystoma xenopodis</name>
    <dbReference type="NCBI Taxonomy" id="117903"/>
    <lineage>
        <taxon>Eukaryota</taxon>
        <taxon>Metazoa</taxon>
        <taxon>Spiralia</taxon>
        <taxon>Lophotrochozoa</taxon>
        <taxon>Platyhelminthes</taxon>
        <taxon>Monogenea</taxon>
        <taxon>Polyopisthocotylea</taxon>
        <taxon>Polystomatidea</taxon>
        <taxon>Polystomatidae</taxon>
        <taxon>Protopolystoma</taxon>
    </lineage>
</organism>
<name>A0A448WNT2_9PLAT</name>
<dbReference type="OrthoDB" id="439792at2759"/>
<dbReference type="EMBL" id="CAAALY010028171">
    <property type="protein sequence ID" value="VEL16368.1"/>
    <property type="molecule type" value="Genomic_DNA"/>
</dbReference>